<evidence type="ECO:0000313" key="2">
    <source>
        <dbReference type="EMBL" id="KAK7344026.1"/>
    </source>
</evidence>
<protein>
    <submittedName>
        <fullName evidence="2">Uncharacterized protein</fullName>
    </submittedName>
</protein>
<comment type="caution">
    <text evidence="2">The sequence shown here is derived from an EMBL/GenBank/DDBJ whole genome shotgun (WGS) entry which is preliminary data.</text>
</comment>
<dbReference type="Proteomes" id="UP001367508">
    <property type="component" value="Unassembled WGS sequence"/>
</dbReference>
<gene>
    <name evidence="2" type="ORF">VNO77_13226</name>
</gene>
<proteinExistence type="predicted"/>
<dbReference type="EMBL" id="JAYMYQ010000003">
    <property type="protein sequence ID" value="KAK7344026.1"/>
    <property type="molecule type" value="Genomic_DNA"/>
</dbReference>
<feature type="region of interest" description="Disordered" evidence="1">
    <location>
        <begin position="43"/>
        <end position="72"/>
    </location>
</feature>
<evidence type="ECO:0000256" key="1">
    <source>
        <dbReference type="SAM" id="MobiDB-lite"/>
    </source>
</evidence>
<name>A0AAN9LXP0_CANGL</name>
<dbReference type="AlphaFoldDB" id="A0AAN9LXP0"/>
<reference evidence="2 3" key="1">
    <citation type="submission" date="2024-01" db="EMBL/GenBank/DDBJ databases">
        <title>The genomes of 5 underutilized Papilionoideae crops provide insights into root nodulation and disease resistanc.</title>
        <authorList>
            <person name="Jiang F."/>
        </authorList>
    </citation>
    <scope>NUCLEOTIDE SEQUENCE [LARGE SCALE GENOMIC DNA]</scope>
    <source>
        <strain evidence="2">LVBAO_FW01</strain>
        <tissue evidence="2">Leaves</tissue>
    </source>
</reference>
<evidence type="ECO:0000313" key="3">
    <source>
        <dbReference type="Proteomes" id="UP001367508"/>
    </source>
</evidence>
<accession>A0AAN9LXP0</accession>
<keyword evidence="3" id="KW-1185">Reference proteome</keyword>
<organism evidence="2 3">
    <name type="scientific">Canavalia gladiata</name>
    <name type="common">Sword bean</name>
    <name type="synonym">Dolichos gladiatus</name>
    <dbReference type="NCBI Taxonomy" id="3824"/>
    <lineage>
        <taxon>Eukaryota</taxon>
        <taxon>Viridiplantae</taxon>
        <taxon>Streptophyta</taxon>
        <taxon>Embryophyta</taxon>
        <taxon>Tracheophyta</taxon>
        <taxon>Spermatophyta</taxon>
        <taxon>Magnoliopsida</taxon>
        <taxon>eudicotyledons</taxon>
        <taxon>Gunneridae</taxon>
        <taxon>Pentapetalae</taxon>
        <taxon>rosids</taxon>
        <taxon>fabids</taxon>
        <taxon>Fabales</taxon>
        <taxon>Fabaceae</taxon>
        <taxon>Papilionoideae</taxon>
        <taxon>50 kb inversion clade</taxon>
        <taxon>NPAAA clade</taxon>
        <taxon>indigoferoid/millettioid clade</taxon>
        <taxon>Phaseoleae</taxon>
        <taxon>Canavalia</taxon>
    </lineage>
</organism>
<feature type="compositionally biased region" description="Polar residues" evidence="1">
    <location>
        <begin position="53"/>
        <end position="62"/>
    </location>
</feature>
<sequence length="72" mass="7975">MCYGAPPNLDSRKETKLKIAQVLYGMMRQPKEPSRQEIICNHSPKFSSREANKSSPQNSSSFAIPISTAAGY</sequence>